<dbReference type="Proteomes" id="UP000828048">
    <property type="component" value="Chromosome 8"/>
</dbReference>
<reference evidence="1 2" key="1">
    <citation type="journal article" date="2021" name="Hortic Res">
        <title>High-quality reference genome and annotation aids understanding of berry development for evergreen blueberry (Vaccinium darrowii).</title>
        <authorList>
            <person name="Yu J."/>
            <person name="Hulse-Kemp A.M."/>
            <person name="Babiker E."/>
            <person name="Staton M."/>
        </authorList>
    </citation>
    <scope>NUCLEOTIDE SEQUENCE [LARGE SCALE GENOMIC DNA]</scope>
    <source>
        <strain evidence="2">cv. NJ 8807/NJ 8810</strain>
        <tissue evidence="1">Young leaf</tissue>
    </source>
</reference>
<dbReference type="EMBL" id="CM037158">
    <property type="protein sequence ID" value="KAH7852926.1"/>
    <property type="molecule type" value="Genomic_DNA"/>
</dbReference>
<evidence type="ECO:0000313" key="1">
    <source>
        <dbReference type="EMBL" id="KAH7852926.1"/>
    </source>
</evidence>
<organism evidence="1 2">
    <name type="scientific">Vaccinium darrowii</name>
    <dbReference type="NCBI Taxonomy" id="229202"/>
    <lineage>
        <taxon>Eukaryota</taxon>
        <taxon>Viridiplantae</taxon>
        <taxon>Streptophyta</taxon>
        <taxon>Embryophyta</taxon>
        <taxon>Tracheophyta</taxon>
        <taxon>Spermatophyta</taxon>
        <taxon>Magnoliopsida</taxon>
        <taxon>eudicotyledons</taxon>
        <taxon>Gunneridae</taxon>
        <taxon>Pentapetalae</taxon>
        <taxon>asterids</taxon>
        <taxon>Ericales</taxon>
        <taxon>Ericaceae</taxon>
        <taxon>Vaccinioideae</taxon>
        <taxon>Vaccinieae</taxon>
        <taxon>Vaccinium</taxon>
    </lineage>
</organism>
<proteinExistence type="predicted"/>
<evidence type="ECO:0000313" key="2">
    <source>
        <dbReference type="Proteomes" id="UP000828048"/>
    </source>
</evidence>
<gene>
    <name evidence="1" type="ORF">Vadar_031074</name>
</gene>
<protein>
    <submittedName>
        <fullName evidence="1">Uncharacterized protein</fullName>
    </submittedName>
</protein>
<comment type="caution">
    <text evidence="1">The sequence shown here is derived from an EMBL/GenBank/DDBJ whole genome shotgun (WGS) entry which is preliminary data.</text>
</comment>
<keyword evidence="2" id="KW-1185">Reference proteome</keyword>
<name>A0ACB7YH24_9ERIC</name>
<accession>A0ACB7YH24</accession>
<sequence>MEWSNIFEPVPFPSQFGVEDHNKHPVDWTFEENKVFENALAEFGLDSPAFFDHVAFKVPSKSMDQIKRHYACLLQDLEMIEAGLSPMPRYETPHHHDHHVDDNQGGGEDTKGEKVGSSSKQVVKKTSNGNQRKKGVPWTEEEHQLFLMGLNKYGKGDWRSISRHYVVTKTPTQVASHAQKFYRRQTTTTPADRRRPSIHDIQTVNSTFFPYPPEMNIDPIINNEAIPPQVPISTPYGPTPMNNNFNSHEGLMTTNFGTDIGPSFHLGNSTFPISNFATNQTLSANPSASNPIPYPRNNP</sequence>